<organism evidence="1 2">
    <name type="scientific">Nezara viridula</name>
    <name type="common">Southern green stink bug</name>
    <name type="synonym">Cimex viridulus</name>
    <dbReference type="NCBI Taxonomy" id="85310"/>
    <lineage>
        <taxon>Eukaryota</taxon>
        <taxon>Metazoa</taxon>
        <taxon>Ecdysozoa</taxon>
        <taxon>Arthropoda</taxon>
        <taxon>Hexapoda</taxon>
        <taxon>Insecta</taxon>
        <taxon>Pterygota</taxon>
        <taxon>Neoptera</taxon>
        <taxon>Paraneoptera</taxon>
        <taxon>Hemiptera</taxon>
        <taxon>Heteroptera</taxon>
        <taxon>Panheteroptera</taxon>
        <taxon>Pentatomomorpha</taxon>
        <taxon>Pentatomoidea</taxon>
        <taxon>Pentatomidae</taxon>
        <taxon>Pentatominae</taxon>
        <taxon>Nezara</taxon>
    </lineage>
</organism>
<evidence type="ECO:0000313" key="1">
    <source>
        <dbReference type="EMBL" id="CAH1394130.1"/>
    </source>
</evidence>
<dbReference type="GO" id="GO:0015629">
    <property type="term" value="C:actin cytoskeleton"/>
    <property type="evidence" value="ECO:0007669"/>
    <property type="project" value="InterPro"/>
</dbReference>
<dbReference type="OrthoDB" id="10267127at2759"/>
<protein>
    <recommendedName>
        <fullName evidence="3">Kaptin</fullName>
    </recommendedName>
</protein>
<dbReference type="AlphaFoldDB" id="A0A9P0EB27"/>
<dbReference type="EMBL" id="OV725078">
    <property type="protein sequence ID" value="CAH1394130.1"/>
    <property type="molecule type" value="Genomic_DNA"/>
</dbReference>
<dbReference type="PANTHER" id="PTHR15435:SF2">
    <property type="entry name" value="KICSTOR COMPLEX PROTEIN KAPTIN"/>
    <property type="match status" value="1"/>
</dbReference>
<dbReference type="GO" id="GO:0034198">
    <property type="term" value="P:cellular response to amino acid starvation"/>
    <property type="evidence" value="ECO:0007669"/>
    <property type="project" value="TreeGrafter"/>
</dbReference>
<dbReference type="InterPro" id="IPR028994">
    <property type="entry name" value="Integrin_alpha_N"/>
</dbReference>
<proteinExistence type="predicted"/>
<name>A0A9P0EB27_NEZVI</name>
<dbReference type="Proteomes" id="UP001152798">
    <property type="component" value="Chromosome 2"/>
</dbReference>
<accession>A0A9P0EB27</accession>
<dbReference type="PANTHER" id="PTHR15435">
    <property type="entry name" value="KICSTOR COMPLEX PROTEIN KAPTIN"/>
    <property type="match status" value="1"/>
</dbReference>
<sequence length="416" mass="47895">MDCFLDAHYFSLPTQGNIYSVVNLEQSNGKNKTLVATLKRKIYSCEFFEENNILLPVIKEVPFTYIPTGAEIISIDAFNRSKTRDDFFIGITIIKVNGDQSTETYLNIYTEQDVEEKGELNLDCLAQNCLMLELTFIPYQLYHTSLFNQDKIEEAVWLLSGSDLKMHLFREDPQNHTYSEIEAEELFPEFGRLPSIVFWLDIKHTCDKERRITAYGCECGLVKIFMFDIIKNILVLTISQQFDAPISQISLFKVKNEPIHFKSSMVGNLREKSALLEVRESHCFNLLVVNTLQPSVIFMDVINQKFDKRLILPDSDKHDIALCACIADVNMDSKSEILIGTFAKELLIYTYTNGIWMLRGQHKFSHSIHSINYIDITGDGVKELVVVTMLGVQIFQHNLLAVMDIIKERLRRITMI</sequence>
<dbReference type="InterPro" id="IPR029982">
    <property type="entry name" value="Kptn"/>
</dbReference>
<reference evidence="1" key="1">
    <citation type="submission" date="2022-01" db="EMBL/GenBank/DDBJ databases">
        <authorList>
            <person name="King R."/>
        </authorList>
    </citation>
    <scope>NUCLEOTIDE SEQUENCE</scope>
</reference>
<dbReference type="GO" id="GO:1904262">
    <property type="term" value="P:negative regulation of TORC1 signaling"/>
    <property type="evidence" value="ECO:0007669"/>
    <property type="project" value="TreeGrafter"/>
</dbReference>
<gene>
    <name evidence="1" type="ORF">NEZAVI_LOCUS4676</name>
</gene>
<dbReference type="SUPFAM" id="SSF69318">
    <property type="entry name" value="Integrin alpha N-terminal domain"/>
    <property type="match status" value="1"/>
</dbReference>
<dbReference type="GO" id="GO:0030027">
    <property type="term" value="C:lamellipodium"/>
    <property type="evidence" value="ECO:0007669"/>
    <property type="project" value="TreeGrafter"/>
</dbReference>
<keyword evidence="2" id="KW-1185">Reference proteome</keyword>
<evidence type="ECO:0000313" key="2">
    <source>
        <dbReference type="Proteomes" id="UP001152798"/>
    </source>
</evidence>
<evidence type="ECO:0008006" key="3">
    <source>
        <dbReference type="Google" id="ProtNLM"/>
    </source>
</evidence>
<dbReference type="GO" id="GO:0007015">
    <property type="term" value="P:actin filament organization"/>
    <property type="evidence" value="ECO:0007669"/>
    <property type="project" value="InterPro"/>
</dbReference>
<dbReference type="GO" id="GO:0051015">
    <property type="term" value="F:actin filament binding"/>
    <property type="evidence" value="ECO:0007669"/>
    <property type="project" value="TreeGrafter"/>
</dbReference>